<feature type="signal peptide" evidence="10">
    <location>
        <begin position="1"/>
        <end position="31"/>
    </location>
</feature>
<dbReference type="AlphaFoldDB" id="A0A2K3UTB8"/>
<comment type="similarity">
    <text evidence="2">Belongs to the malectin family.</text>
</comment>
<dbReference type="InterPro" id="IPR003343">
    <property type="entry name" value="Big_2"/>
</dbReference>
<comment type="caution">
    <text evidence="12">The sequence shown here is derived from an EMBL/GenBank/DDBJ whole genome shotgun (WGS) entry which is preliminary data.</text>
</comment>
<dbReference type="InterPro" id="IPR008964">
    <property type="entry name" value="Invasin/intimin_cell_adhesion"/>
</dbReference>
<evidence type="ECO:0000256" key="3">
    <source>
        <dbReference type="ARBA" id="ARBA00022692"/>
    </source>
</evidence>
<evidence type="ECO:0000256" key="4">
    <source>
        <dbReference type="ARBA" id="ARBA00022729"/>
    </source>
</evidence>
<evidence type="ECO:0000256" key="6">
    <source>
        <dbReference type="ARBA" id="ARBA00022989"/>
    </source>
</evidence>
<dbReference type="PANTHER" id="PTHR13460:SF0">
    <property type="entry name" value="MALECTIN"/>
    <property type="match status" value="1"/>
</dbReference>
<dbReference type="RefSeq" id="WP_103313761.1">
    <property type="nucleotide sequence ID" value="NZ_PPPD01000002.1"/>
</dbReference>
<dbReference type="SUPFAM" id="SSF49785">
    <property type="entry name" value="Galactose-binding domain-like"/>
    <property type="match status" value="1"/>
</dbReference>
<dbReference type="GO" id="GO:0016020">
    <property type="term" value="C:membrane"/>
    <property type="evidence" value="ECO:0007669"/>
    <property type="project" value="TreeGrafter"/>
</dbReference>
<dbReference type="InterPro" id="IPR039155">
    <property type="entry name" value="MLEC"/>
</dbReference>
<dbReference type="OrthoDB" id="51169at2"/>
<name>A0A2K3UTB8_9DEIO</name>
<evidence type="ECO:0000256" key="9">
    <source>
        <dbReference type="ARBA" id="ARBA00023277"/>
    </source>
</evidence>
<evidence type="ECO:0000256" key="2">
    <source>
        <dbReference type="ARBA" id="ARBA00009141"/>
    </source>
</evidence>
<keyword evidence="6" id="KW-1133">Transmembrane helix</keyword>
<dbReference type="InterPro" id="IPR008979">
    <property type="entry name" value="Galactose-bd-like_sf"/>
</dbReference>
<keyword evidence="8" id="KW-0325">Glycoprotein</keyword>
<keyword evidence="7" id="KW-0472">Membrane</keyword>
<feature type="domain" description="BIG2" evidence="11">
    <location>
        <begin position="118"/>
        <end position="194"/>
    </location>
</feature>
<evidence type="ECO:0000313" key="12">
    <source>
        <dbReference type="EMBL" id="PNY79777.1"/>
    </source>
</evidence>
<dbReference type="SUPFAM" id="SSF49373">
    <property type="entry name" value="Invasin/intimin cell-adhesion fragments"/>
    <property type="match status" value="2"/>
</dbReference>
<evidence type="ECO:0000256" key="7">
    <source>
        <dbReference type="ARBA" id="ARBA00023136"/>
    </source>
</evidence>
<dbReference type="PROSITE" id="PS51257">
    <property type="entry name" value="PROKAR_LIPOPROTEIN"/>
    <property type="match status" value="1"/>
</dbReference>
<keyword evidence="4 10" id="KW-0732">Signal</keyword>
<keyword evidence="9" id="KW-0119">Carbohydrate metabolism</keyword>
<dbReference type="PANTHER" id="PTHR13460">
    <property type="match status" value="1"/>
</dbReference>
<keyword evidence="3" id="KW-0812">Transmembrane</keyword>
<evidence type="ECO:0000313" key="13">
    <source>
        <dbReference type="Proteomes" id="UP000236379"/>
    </source>
</evidence>
<reference evidence="12 13" key="1">
    <citation type="submission" date="2018-01" db="EMBL/GenBank/DDBJ databases">
        <title>Deinococcus koreensis sp. nov., a radiation-resistant bacterium isolated from river water.</title>
        <authorList>
            <person name="Choi A."/>
        </authorList>
    </citation>
    <scope>NUCLEOTIDE SEQUENCE [LARGE SCALE GENOMIC DNA]</scope>
    <source>
        <strain evidence="12 13">SJW1-2</strain>
    </source>
</reference>
<keyword evidence="13" id="KW-1185">Reference proteome</keyword>
<evidence type="ECO:0000256" key="8">
    <source>
        <dbReference type="ARBA" id="ARBA00023180"/>
    </source>
</evidence>
<gene>
    <name evidence="12" type="ORF">CVO96_17660</name>
</gene>
<comment type="subcellular location">
    <subcellularLocation>
        <location evidence="1">Endoplasmic reticulum membrane</location>
        <topology evidence="1">Single-pass type I membrane protein</topology>
    </subcellularLocation>
</comment>
<proteinExistence type="inferred from homology"/>
<dbReference type="EMBL" id="PPPD01000002">
    <property type="protein sequence ID" value="PNY79777.1"/>
    <property type="molecule type" value="Genomic_DNA"/>
</dbReference>
<evidence type="ECO:0000259" key="11">
    <source>
        <dbReference type="SMART" id="SM00635"/>
    </source>
</evidence>
<feature type="domain" description="BIG2" evidence="11">
    <location>
        <begin position="32"/>
        <end position="109"/>
    </location>
</feature>
<organism evidence="12 13">
    <name type="scientific">Deinococcus koreensis</name>
    <dbReference type="NCBI Taxonomy" id="2054903"/>
    <lineage>
        <taxon>Bacteria</taxon>
        <taxon>Thermotogati</taxon>
        <taxon>Deinococcota</taxon>
        <taxon>Deinococci</taxon>
        <taxon>Deinococcales</taxon>
        <taxon>Deinococcaceae</taxon>
        <taxon>Deinococcus</taxon>
    </lineage>
</organism>
<dbReference type="SMART" id="SM00635">
    <property type="entry name" value="BID_2"/>
    <property type="match status" value="2"/>
</dbReference>
<evidence type="ECO:0000256" key="5">
    <source>
        <dbReference type="ARBA" id="ARBA00022824"/>
    </source>
</evidence>
<dbReference type="Gene3D" id="2.60.40.1080">
    <property type="match status" value="2"/>
</dbReference>
<dbReference type="InterPro" id="IPR021720">
    <property type="entry name" value="Malectin_dom"/>
</dbReference>
<keyword evidence="5" id="KW-0256">Endoplasmic reticulum</keyword>
<accession>A0A2K3UTB8</accession>
<dbReference type="InterPro" id="IPR013783">
    <property type="entry name" value="Ig-like_fold"/>
</dbReference>
<sequence>MQSTGRILRNSAMATVTALSLLACDRSSVPAAVTKITVTPPTVTLLPNGTQKLEAKVEGAGSFDQSVVWSTNDPQTATVTPDGIVKALKVGAATITAKSVSDPSKTDSSKISVVVGATVSKIEVTPTTAAINVGKTQLFTAKVTGTGEFGGVAWKSSNPGIASVAEDGTVTGVAAGQATITATSTLDSTKSDSSQVTVSPVVVAQPNIVLTNLDGGPFQNWLSFSKVGTGVPATPSTTEHNVSTLRISNTGVDPLNVNLQITGTFTLLSGPPAFTVAPGASSDVKVRFVGDNLPVQRGTLVVQSNDPQTPSTTIQLAGAWQPVYENNQEPNLDQLVRETLGFTTAFSTGGQSINQKGSVMAQGDEMLSPFWQRANTSQPVNVWQLAAYHTQNSTATLYWHSKADSAALQVLKHAPTSAQSILPRKDDGSVLAQANFTPTAATFGFRIDNSEWSDDTRNSQTADRRNGCVDPCGHHLRFYKAKNPAGQVMPNTYLLIMDYSGINYDYNDNVYLISNVQPAPFLIDTGVGAGASYTDPAGNVWTSDRDRNNVASFTPNTAVNEPATATSVEILGTDNDQLYRTYRGNVGGVTPRTLTYNIPLENGTYQLKLHFAELNWTTAGKRVFDVLVNGQVKISNLDIVAQAGGANTALVLPVPSVQVTNGKLNLAFAASVDYPSISGIEISR</sequence>
<dbReference type="Pfam" id="PF11721">
    <property type="entry name" value="Malectin"/>
    <property type="match status" value="1"/>
</dbReference>
<dbReference type="Proteomes" id="UP000236379">
    <property type="component" value="Unassembled WGS sequence"/>
</dbReference>
<dbReference type="Pfam" id="PF02368">
    <property type="entry name" value="Big_2"/>
    <property type="match status" value="2"/>
</dbReference>
<evidence type="ECO:0000256" key="10">
    <source>
        <dbReference type="SAM" id="SignalP"/>
    </source>
</evidence>
<dbReference type="GO" id="GO:0030246">
    <property type="term" value="F:carbohydrate binding"/>
    <property type="evidence" value="ECO:0007669"/>
    <property type="project" value="InterPro"/>
</dbReference>
<evidence type="ECO:0000256" key="1">
    <source>
        <dbReference type="ARBA" id="ARBA00004115"/>
    </source>
</evidence>
<dbReference type="Gene3D" id="2.60.40.10">
    <property type="entry name" value="Immunoglobulins"/>
    <property type="match status" value="1"/>
</dbReference>
<feature type="chain" id="PRO_5014426388" description="BIG2 domain-containing protein" evidence="10">
    <location>
        <begin position="32"/>
        <end position="684"/>
    </location>
</feature>
<protein>
    <recommendedName>
        <fullName evidence="11">BIG2 domain-containing protein</fullName>
    </recommendedName>
</protein>
<dbReference type="Gene3D" id="2.60.120.430">
    <property type="entry name" value="Galactose-binding lectin"/>
    <property type="match status" value="1"/>
</dbReference>